<sequence length="504" mass="56120">MSEYVTPTSKTSAPITTISSLSAHEGQTITLRGWLYNLRASGKLLFPIFRDGTGTIQGIVPKAAVSEEVFNTLKELTLESSLTVTGKVRADSRAPSGYELDVESIEVLQRVHEDTPFPISLKEHGVDFLMEHRHLWLRTPRQSAILRVRATIMRAAAEYFDTNGFIRTDPPILTPNACEGTSELFEMDYFDDDKAYLTQSGQLYIEATALALGKVYSFGPTFRAEKSKTRRHLTEFWMIEPEVAFLELDGLLNLAEGFITHIVTRVLESHRADLKVIGKDIAKLEAVIAPDSSIEKNAVILSGAKNPEAASPAHTAEDLSATEPGGRPHDSGTSTFTNPPNRFPRLSYDEAHAMLEKAFAEGKLEAPHKYGDDFGSPDETYISSQFDKPVMIHRYPAAFKAFYMQPDPLDPTKALCVDVLAPEGYGEIIGGSQRIHDYDLLKSRIEQHDLPLAAFQWYLDLRKYGSVPHSGFGMGIERAVAWICGLDHVRETIPFARTLNRIYP</sequence>
<dbReference type="InterPro" id="IPR002312">
    <property type="entry name" value="Asp/Asn-tRNA-synth_IIb"/>
</dbReference>
<dbReference type="GO" id="GO:0005737">
    <property type="term" value="C:cytoplasm"/>
    <property type="evidence" value="ECO:0007669"/>
    <property type="project" value="UniProtKB-SubCell"/>
</dbReference>
<dbReference type="Pfam" id="PF00152">
    <property type="entry name" value="tRNA-synt_2"/>
    <property type="match status" value="1"/>
</dbReference>
<evidence type="ECO:0000259" key="9">
    <source>
        <dbReference type="PROSITE" id="PS50862"/>
    </source>
</evidence>
<dbReference type="KEGG" id="tgi:RBB81_06065"/>
<name>A0AAU7Z416_9BACT</name>
<keyword evidence="3 7" id="KW-0547">Nucleotide-binding</keyword>
<dbReference type="InterPro" id="IPR004365">
    <property type="entry name" value="NA-bd_OB_tRNA"/>
</dbReference>
<comment type="catalytic activity">
    <reaction evidence="7">
        <text>tRNA(Asn) + L-asparagine + ATP = L-asparaginyl-tRNA(Asn) + AMP + diphosphate + H(+)</text>
        <dbReference type="Rhea" id="RHEA:11180"/>
        <dbReference type="Rhea" id="RHEA-COMP:9659"/>
        <dbReference type="Rhea" id="RHEA-COMP:9674"/>
        <dbReference type="ChEBI" id="CHEBI:15378"/>
        <dbReference type="ChEBI" id="CHEBI:30616"/>
        <dbReference type="ChEBI" id="CHEBI:33019"/>
        <dbReference type="ChEBI" id="CHEBI:58048"/>
        <dbReference type="ChEBI" id="CHEBI:78442"/>
        <dbReference type="ChEBI" id="CHEBI:78515"/>
        <dbReference type="ChEBI" id="CHEBI:456215"/>
        <dbReference type="EC" id="6.1.1.22"/>
    </reaction>
</comment>
<protein>
    <recommendedName>
        <fullName evidence="7">Asparagine--tRNA ligase</fullName>
        <ecNumber evidence="7">6.1.1.22</ecNumber>
    </recommendedName>
    <alternativeName>
        <fullName evidence="7">Asparaginyl-tRNA synthetase</fullName>
        <shortName evidence="7">AsnRS</shortName>
    </alternativeName>
</protein>
<dbReference type="PROSITE" id="PS50862">
    <property type="entry name" value="AA_TRNA_LIGASE_II"/>
    <property type="match status" value="1"/>
</dbReference>
<evidence type="ECO:0000256" key="6">
    <source>
        <dbReference type="ARBA" id="ARBA00023146"/>
    </source>
</evidence>
<evidence type="ECO:0000256" key="8">
    <source>
        <dbReference type="SAM" id="MobiDB-lite"/>
    </source>
</evidence>
<evidence type="ECO:0000313" key="10">
    <source>
        <dbReference type="EMBL" id="XCB23486.1"/>
    </source>
</evidence>
<dbReference type="SUPFAM" id="SSF55681">
    <property type="entry name" value="Class II aaRS and biotin synthetases"/>
    <property type="match status" value="1"/>
</dbReference>
<dbReference type="SUPFAM" id="SSF50249">
    <property type="entry name" value="Nucleic acid-binding proteins"/>
    <property type="match status" value="1"/>
</dbReference>
<comment type="subcellular location">
    <subcellularLocation>
        <location evidence="7">Cytoplasm</location>
    </subcellularLocation>
</comment>
<dbReference type="Pfam" id="PF01336">
    <property type="entry name" value="tRNA_anti-codon"/>
    <property type="match status" value="1"/>
</dbReference>
<evidence type="ECO:0000256" key="2">
    <source>
        <dbReference type="ARBA" id="ARBA00022598"/>
    </source>
</evidence>
<dbReference type="CDD" id="cd00776">
    <property type="entry name" value="AsxRS_core"/>
    <property type="match status" value="1"/>
</dbReference>
<dbReference type="Gene3D" id="3.30.930.10">
    <property type="entry name" value="Bira Bifunctional Protein, Domain 2"/>
    <property type="match status" value="1"/>
</dbReference>
<dbReference type="AlphaFoldDB" id="A0AAU7Z416"/>
<dbReference type="EMBL" id="CP132938">
    <property type="protein sequence ID" value="XCB23486.1"/>
    <property type="molecule type" value="Genomic_DNA"/>
</dbReference>
<evidence type="ECO:0000256" key="7">
    <source>
        <dbReference type="HAMAP-Rule" id="MF_00534"/>
    </source>
</evidence>
<dbReference type="GO" id="GO:0005524">
    <property type="term" value="F:ATP binding"/>
    <property type="evidence" value="ECO:0007669"/>
    <property type="project" value="UniProtKB-UniRule"/>
</dbReference>
<dbReference type="GO" id="GO:0004816">
    <property type="term" value="F:asparagine-tRNA ligase activity"/>
    <property type="evidence" value="ECO:0007669"/>
    <property type="project" value="UniProtKB-UniRule"/>
</dbReference>
<feature type="compositionally biased region" description="Polar residues" evidence="8">
    <location>
        <begin position="331"/>
        <end position="340"/>
    </location>
</feature>
<comment type="subunit">
    <text evidence="7">Homodimer.</text>
</comment>
<dbReference type="InterPro" id="IPR004522">
    <property type="entry name" value="Asn-tRNA-ligase"/>
</dbReference>
<dbReference type="InterPro" id="IPR004364">
    <property type="entry name" value="Aa-tRNA-synt_II"/>
</dbReference>
<keyword evidence="6 7" id="KW-0030">Aminoacyl-tRNA synthetase</keyword>
<dbReference type="CDD" id="cd04323">
    <property type="entry name" value="AsnRS_cyto_like_N"/>
    <property type="match status" value="1"/>
</dbReference>
<dbReference type="PANTHER" id="PTHR22594">
    <property type="entry name" value="ASPARTYL/LYSYL-TRNA SYNTHETASE"/>
    <property type="match status" value="1"/>
</dbReference>
<dbReference type="GO" id="GO:0003676">
    <property type="term" value="F:nucleic acid binding"/>
    <property type="evidence" value="ECO:0007669"/>
    <property type="project" value="InterPro"/>
</dbReference>
<keyword evidence="2 7" id="KW-0436">Ligase</keyword>
<dbReference type="InterPro" id="IPR006195">
    <property type="entry name" value="aa-tRNA-synth_II"/>
</dbReference>
<keyword evidence="5 7" id="KW-0648">Protein biosynthesis</keyword>
<dbReference type="RefSeq" id="WP_353073071.1">
    <property type="nucleotide sequence ID" value="NZ_CP132938.1"/>
</dbReference>
<accession>A0AAU7Z416</accession>
<dbReference type="HAMAP" id="MF_00534">
    <property type="entry name" value="Asn_tRNA_synth"/>
    <property type="match status" value="1"/>
</dbReference>
<dbReference type="Gene3D" id="2.40.50.140">
    <property type="entry name" value="Nucleic acid-binding proteins"/>
    <property type="match status" value="1"/>
</dbReference>
<reference evidence="10" key="2">
    <citation type="journal article" date="2024" name="Environ. Microbiol.">
        <title>Genome analysis and description of Tunturibacter gen. nov. expands the diversity of Terriglobia in tundra soils.</title>
        <authorList>
            <person name="Messyasz A."/>
            <person name="Mannisto M.K."/>
            <person name="Kerkhof L.J."/>
            <person name="Haggblom M.M."/>
        </authorList>
    </citation>
    <scope>NUCLEOTIDE SEQUENCE</scope>
    <source>
        <strain evidence="10">M8UP39</strain>
    </source>
</reference>
<organism evidence="10">
    <name type="scientific">Tunturiibacter gelidiferens</name>
    <dbReference type="NCBI Taxonomy" id="3069689"/>
    <lineage>
        <taxon>Bacteria</taxon>
        <taxon>Pseudomonadati</taxon>
        <taxon>Acidobacteriota</taxon>
        <taxon>Terriglobia</taxon>
        <taxon>Terriglobales</taxon>
        <taxon>Acidobacteriaceae</taxon>
        <taxon>Tunturiibacter</taxon>
    </lineage>
</organism>
<dbReference type="PANTHER" id="PTHR22594:SF34">
    <property type="entry name" value="ASPARAGINE--TRNA LIGASE, MITOCHONDRIAL-RELATED"/>
    <property type="match status" value="1"/>
</dbReference>
<comment type="similarity">
    <text evidence="1 7">Belongs to the class-II aminoacyl-tRNA synthetase family.</text>
</comment>
<keyword evidence="4 7" id="KW-0067">ATP-binding</keyword>
<proteinExistence type="inferred from homology"/>
<dbReference type="InterPro" id="IPR045864">
    <property type="entry name" value="aa-tRNA-synth_II/BPL/LPL"/>
</dbReference>
<evidence type="ECO:0000256" key="4">
    <source>
        <dbReference type="ARBA" id="ARBA00022840"/>
    </source>
</evidence>
<feature type="domain" description="Aminoacyl-transfer RNA synthetases class-II family profile" evidence="9">
    <location>
        <begin position="146"/>
        <end position="494"/>
    </location>
</feature>
<dbReference type="InterPro" id="IPR012340">
    <property type="entry name" value="NA-bd_OB-fold"/>
</dbReference>
<evidence type="ECO:0000256" key="5">
    <source>
        <dbReference type="ARBA" id="ARBA00022917"/>
    </source>
</evidence>
<dbReference type="GO" id="GO:0006421">
    <property type="term" value="P:asparaginyl-tRNA aminoacylation"/>
    <property type="evidence" value="ECO:0007669"/>
    <property type="project" value="UniProtKB-UniRule"/>
</dbReference>
<keyword evidence="7" id="KW-0963">Cytoplasm</keyword>
<dbReference type="PRINTS" id="PR01042">
    <property type="entry name" value="TRNASYNTHASP"/>
</dbReference>
<feature type="region of interest" description="Disordered" evidence="8">
    <location>
        <begin position="308"/>
        <end position="343"/>
    </location>
</feature>
<evidence type="ECO:0000256" key="3">
    <source>
        <dbReference type="ARBA" id="ARBA00022741"/>
    </source>
</evidence>
<dbReference type="EC" id="6.1.1.22" evidence="7"/>
<reference evidence="10" key="1">
    <citation type="submission" date="2023-08" db="EMBL/GenBank/DDBJ databases">
        <authorList>
            <person name="Messyasz A."/>
            <person name="Mannisto M.K."/>
            <person name="Kerkhof L.J."/>
            <person name="Haggblom M."/>
        </authorList>
    </citation>
    <scope>NUCLEOTIDE SEQUENCE</scope>
    <source>
        <strain evidence="10">M8UP39</strain>
    </source>
</reference>
<gene>
    <name evidence="7" type="primary">asnS</name>
    <name evidence="10" type="ORF">RBB81_06065</name>
</gene>
<evidence type="ECO:0000256" key="1">
    <source>
        <dbReference type="ARBA" id="ARBA00008226"/>
    </source>
</evidence>